<evidence type="ECO:0000256" key="2">
    <source>
        <dbReference type="ARBA" id="ARBA00022578"/>
    </source>
</evidence>
<dbReference type="Pfam" id="PF01385">
    <property type="entry name" value="OrfB_IS605"/>
    <property type="match status" value="1"/>
</dbReference>
<dbReference type="PANTHER" id="PTHR36172:SF1">
    <property type="entry name" value="RESOLVASE-RELATED"/>
    <property type="match status" value="1"/>
</dbReference>
<evidence type="ECO:0000313" key="11">
    <source>
        <dbReference type="Proteomes" id="UP000177870"/>
    </source>
</evidence>
<feature type="domain" description="Cas12f1-like TNB" evidence="8">
    <location>
        <begin position="327"/>
        <end position="391"/>
    </location>
</feature>
<gene>
    <name evidence="10" type="ORF">BJP34_07120</name>
</gene>
<feature type="domain" description="Transposase putative helix-turn-helix" evidence="9">
    <location>
        <begin position="40"/>
        <end position="74"/>
    </location>
</feature>
<feature type="domain" description="Probable transposase IS891/IS1136/IS1341" evidence="7">
    <location>
        <begin position="200"/>
        <end position="306"/>
    </location>
</feature>
<dbReference type="GO" id="GO:0046872">
    <property type="term" value="F:metal ion binding"/>
    <property type="evidence" value="ECO:0007669"/>
    <property type="project" value="UniProtKB-KW"/>
</dbReference>
<keyword evidence="5" id="KW-0238">DNA-binding</keyword>
<keyword evidence="4" id="KW-0862">Zinc</keyword>
<dbReference type="EMBL" id="CP017599">
    <property type="protein sequence ID" value="AOW99258.1"/>
    <property type="molecule type" value="Genomic_DNA"/>
</dbReference>
<evidence type="ECO:0000313" key="10">
    <source>
        <dbReference type="EMBL" id="AOW99258.1"/>
    </source>
</evidence>
<evidence type="ECO:0000256" key="3">
    <source>
        <dbReference type="ARBA" id="ARBA00022723"/>
    </source>
</evidence>
<keyword evidence="6" id="KW-0233">DNA recombination</keyword>
<evidence type="ECO:0000256" key="4">
    <source>
        <dbReference type="ARBA" id="ARBA00022833"/>
    </source>
</evidence>
<dbReference type="InterPro" id="IPR021027">
    <property type="entry name" value="Transposase_put_HTH"/>
</dbReference>
<dbReference type="InterPro" id="IPR010095">
    <property type="entry name" value="Cas12f1-like_TNB"/>
</dbReference>
<keyword evidence="3" id="KW-0479">Metal-binding</keyword>
<protein>
    <submittedName>
        <fullName evidence="10">Transposase</fullName>
    </submittedName>
</protein>
<evidence type="ECO:0000259" key="9">
    <source>
        <dbReference type="Pfam" id="PF12323"/>
    </source>
</evidence>
<evidence type="ECO:0000259" key="8">
    <source>
        <dbReference type="Pfam" id="PF07282"/>
    </source>
</evidence>
<dbReference type="RefSeq" id="WP_070391746.1">
    <property type="nucleotide sequence ID" value="NZ_CP017599.1"/>
</dbReference>
<dbReference type="KEGG" id="mpro:BJP34_07120"/>
<keyword evidence="2" id="KW-0815">Transposition</keyword>
<dbReference type="InterPro" id="IPR001959">
    <property type="entry name" value="Transposase"/>
</dbReference>
<dbReference type="InterPro" id="IPR051491">
    <property type="entry name" value="Recombinase/Transposase-rel"/>
</dbReference>
<dbReference type="GO" id="GO:0032196">
    <property type="term" value="P:transposition"/>
    <property type="evidence" value="ECO:0007669"/>
    <property type="project" value="UniProtKB-KW"/>
</dbReference>
<dbReference type="Proteomes" id="UP000177870">
    <property type="component" value="Chromosome"/>
</dbReference>
<dbReference type="PANTHER" id="PTHR36172">
    <property type="match status" value="1"/>
</dbReference>
<organism evidence="10 11">
    <name type="scientific">Moorena producens PAL-8-15-08-1</name>
    <dbReference type="NCBI Taxonomy" id="1458985"/>
    <lineage>
        <taxon>Bacteria</taxon>
        <taxon>Bacillati</taxon>
        <taxon>Cyanobacteriota</taxon>
        <taxon>Cyanophyceae</taxon>
        <taxon>Coleofasciculales</taxon>
        <taxon>Coleofasciculaceae</taxon>
        <taxon>Moorena</taxon>
    </lineage>
</organism>
<dbReference type="AlphaFoldDB" id="A0A1D8TNM1"/>
<dbReference type="GO" id="GO:0003677">
    <property type="term" value="F:DNA binding"/>
    <property type="evidence" value="ECO:0007669"/>
    <property type="project" value="UniProtKB-KW"/>
</dbReference>
<comment type="similarity">
    <text evidence="1">In the C-terminal section; belongs to the transposase 35 family.</text>
</comment>
<evidence type="ECO:0000256" key="1">
    <source>
        <dbReference type="ARBA" id="ARBA00008761"/>
    </source>
</evidence>
<proteinExistence type="inferred from homology"/>
<reference evidence="11" key="1">
    <citation type="submission" date="2016-10" db="EMBL/GenBank/DDBJ databases">
        <title>Comparative genomics uncovers the prolific and rare metabolic potential of the cyanobacterial genus Moorea.</title>
        <authorList>
            <person name="Leao T."/>
            <person name="Castelao G."/>
            <person name="Korobeynikov A."/>
            <person name="Monroe E.A."/>
            <person name="Podell S."/>
            <person name="Glukhov E."/>
            <person name="Allen E."/>
            <person name="Gerwick W.H."/>
            <person name="Gerwick L."/>
        </authorList>
    </citation>
    <scope>NUCLEOTIDE SEQUENCE [LARGE SCALE GENOMIC DNA]</scope>
    <source>
        <strain evidence="11">PAL-8-15-08-1</strain>
    </source>
</reference>
<dbReference type="Pfam" id="PF12323">
    <property type="entry name" value="HTH_OrfB_IS605"/>
    <property type="match status" value="1"/>
</dbReference>
<sequence length="420" mass="47689">MEKSWFSANLKAAQSPNLPQILCPSFTSSPAGFTDSESTVKKSKKIRLFLNPDQRSLIRQWFGVSRYVFNKTVKILQAGVVKANWKAIKTGILNDIPEWCKEVPYQIKSIAIKDACTAVREAKKKYKKTSQITRVRFRSRKNPIQSCYIPKSAVSETGIYHTKLGKLTYAEDLPVDICDCRLTSNNGDYYLVVPHKVAVSYTENQGRVVALDPGVRTFITFFSETSVGKIGHGDFSRIQRLCQHLDNLLSKISKAKRGQKRRMRKAARRMVIKIQNLINELHHKTARFLVDNFDVILLPTFETSKMSKKGNRKIRSKTVRNMLTFAHYRFKEFLKHKTQETGKTVVDVCEAYTSKTVSWTGELVNIGGSKTIKSKVDGFVMDRDINGARGIFLRALGDTPWLRKQLALVSQNPPLVDFGS</sequence>
<dbReference type="Pfam" id="PF07282">
    <property type="entry name" value="Cas12f1-like_TNB"/>
    <property type="match status" value="1"/>
</dbReference>
<evidence type="ECO:0000259" key="7">
    <source>
        <dbReference type="Pfam" id="PF01385"/>
    </source>
</evidence>
<name>A0A1D8TNM1_9CYAN</name>
<evidence type="ECO:0000256" key="6">
    <source>
        <dbReference type="ARBA" id="ARBA00023172"/>
    </source>
</evidence>
<accession>A0A1D8TNM1</accession>
<dbReference type="NCBIfam" id="NF040570">
    <property type="entry name" value="guided_TnpB"/>
    <property type="match status" value="1"/>
</dbReference>
<dbReference type="GO" id="GO:0006310">
    <property type="term" value="P:DNA recombination"/>
    <property type="evidence" value="ECO:0007669"/>
    <property type="project" value="UniProtKB-KW"/>
</dbReference>
<evidence type="ECO:0000256" key="5">
    <source>
        <dbReference type="ARBA" id="ARBA00023125"/>
    </source>
</evidence>
<dbReference type="OrthoDB" id="455268at2"/>
<dbReference type="STRING" id="1458985.BJP34_07120"/>